<dbReference type="EMBL" id="JADFTS010000007">
    <property type="protein sequence ID" value="KAF9596554.1"/>
    <property type="molecule type" value="Genomic_DNA"/>
</dbReference>
<gene>
    <name evidence="1" type="ORF">IFM89_012285</name>
</gene>
<reference evidence="1 2" key="1">
    <citation type="submission" date="2020-10" db="EMBL/GenBank/DDBJ databases">
        <title>The Coptis chinensis genome and diversification of protoberbering-type alkaloids.</title>
        <authorList>
            <person name="Wang B."/>
            <person name="Shu S."/>
            <person name="Song C."/>
            <person name="Liu Y."/>
        </authorList>
    </citation>
    <scope>NUCLEOTIDE SEQUENCE [LARGE SCALE GENOMIC DNA]</scope>
    <source>
        <strain evidence="1">HL-2020</strain>
        <tissue evidence="1">Leaf</tissue>
    </source>
</reference>
<dbReference type="Pfam" id="PF06101">
    <property type="entry name" value="Vps62"/>
    <property type="match status" value="1"/>
</dbReference>
<evidence type="ECO:0008006" key="3">
    <source>
        <dbReference type="Google" id="ProtNLM"/>
    </source>
</evidence>
<evidence type="ECO:0000313" key="1">
    <source>
        <dbReference type="EMBL" id="KAF9596554.1"/>
    </source>
</evidence>
<dbReference type="InterPro" id="IPR009291">
    <property type="entry name" value="Vps62"/>
</dbReference>
<dbReference type="AlphaFoldDB" id="A0A835HDP0"/>
<dbReference type="Proteomes" id="UP000631114">
    <property type="component" value="Unassembled WGS sequence"/>
</dbReference>
<protein>
    <recommendedName>
        <fullName evidence="3">Vacuolar protein sorting-associated protein 62</fullName>
    </recommendedName>
</protein>
<dbReference type="PANTHER" id="PTHR48152:SF3">
    <property type="entry name" value="DUF946 FAMILY PROTEIN (DUF946)"/>
    <property type="match status" value="1"/>
</dbReference>
<comment type="caution">
    <text evidence="1">The sequence shown here is derived from an EMBL/GenBank/DDBJ whole genome shotgun (WGS) entry which is preliminary data.</text>
</comment>
<dbReference type="PANTHER" id="PTHR48152">
    <property type="entry name" value="F1C9.34 PROTEIN"/>
    <property type="match status" value="1"/>
</dbReference>
<keyword evidence="2" id="KW-1185">Reference proteome</keyword>
<evidence type="ECO:0000313" key="2">
    <source>
        <dbReference type="Proteomes" id="UP000631114"/>
    </source>
</evidence>
<proteinExistence type="predicted"/>
<sequence>MGNCLPTAPSNSLLPIETVFKLPSQVPPWPQGGGFASGGINIGGLEVRQISTFKKVWATLEGGPDNLGATFFEPWPIPDGFFMLGCYAQPNNKSLFGWVLVGKDVQNDPSQGTLKMPVDYRLVWSSESMKMKKEGNGYIWLPIPPDGYTAGGLILTNSPTKPPLEKVRCVHSDLTDLCEQDTWIWGTDRERPESNTSEVSVYGLRPTIRGARALGVSIGTFTVQLAGVDTALSLSCLKSADSNFSCMPNLTQIKALVQAYSPSIYLHPDETYMASSVNWFFNNGALLYKKGDESNPVSIDPNGSNLPQGGSNDGEYWLDLPVDEGARDEVMKGDLQSSTAYLHIKPMLGATFTDVSTWIFYPFNGPGRAKLRLINIPLGKIGEHVGDWEHVTLRISNFTGELWRVYFSEHSGGTWVNASEVEYHSANNIVAYASLHGHAFYSKPGLVLQGNSNLDIGIRNDTAKSNIVIDTSMRYEVISAEYLSEVIEPPWLNYYRKWGPEISYAIGNELSLVENLLPGELKSVFTTIIGAIPDEVLGEEGPTGPKVKNNWNGDDV</sequence>
<name>A0A835HDP0_9MAGN</name>
<accession>A0A835HDP0</accession>
<dbReference type="OrthoDB" id="188042at2759"/>
<organism evidence="1 2">
    <name type="scientific">Coptis chinensis</name>
    <dbReference type="NCBI Taxonomy" id="261450"/>
    <lineage>
        <taxon>Eukaryota</taxon>
        <taxon>Viridiplantae</taxon>
        <taxon>Streptophyta</taxon>
        <taxon>Embryophyta</taxon>
        <taxon>Tracheophyta</taxon>
        <taxon>Spermatophyta</taxon>
        <taxon>Magnoliopsida</taxon>
        <taxon>Ranunculales</taxon>
        <taxon>Ranunculaceae</taxon>
        <taxon>Coptidoideae</taxon>
        <taxon>Coptis</taxon>
    </lineage>
</organism>